<dbReference type="InterPro" id="IPR002052">
    <property type="entry name" value="DNA_methylase_N6_adenine_CS"/>
</dbReference>
<dbReference type="EMBL" id="JBGBPQ010000010">
    <property type="protein sequence ID" value="KAL1518629.1"/>
    <property type="molecule type" value="Genomic_DNA"/>
</dbReference>
<proteinExistence type="predicted"/>
<dbReference type="InterPro" id="IPR004087">
    <property type="entry name" value="KH_dom"/>
</dbReference>
<dbReference type="CDD" id="cd00105">
    <property type="entry name" value="KH-I"/>
    <property type="match status" value="1"/>
</dbReference>
<evidence type="ECO:0000256" key="1">
    <source>
        <dbReference type="PROSITE-ProRule" id="PRU00117"/>
    </source>
</evidence>
<dbReference type="Pfam" id="PF00013">
    <property type="entry name" value="KH_1"/>
    <property type="match status" value="1"/>
</dbReference>
<evidence type="ECO:0000259" key="2">
    <source>
        <dbReference type="SMART" id="SM00322"/>
    </source>
</evidence>
<dbReference type="PROSITE" id="PS00092">
    <property type="entry name" value="N6_MTASE"/>
    <property type="match status" value="1"/>
</dbReference>
<dbReference type="SMART" id="SM00322">
    <property type="entry name" value="KH"/>
    <property type="match status" value="1"/>
</dbReference>
<comment type="caution">
    <text evidence="3">The sequence shown here is derived from an EMBL/GenBank/DDBJ whole genome shotgun (WGS) entry which is preliminary data.</text>
</comment>
<reference evidence="3 4" key="1">
    <citation type="journal article" date="2024" name="Science">
        <title>Giant polyketide synthase enzymes in the biosynthesis of giant marine polyether toxins.</title>
        <authorList>
            <person name="Fallon T.R."/>
            <person name="Shende V.V."/>
            <person name="Wierzbicki I.H."/>
            <person name="Pendleton A.L."/>
            <person name="Watervoot N.F."/>
            <person name="Auber R.P."/>
            <person name="Gonzalez D.J."/>
            <person name="Wisecaver J.H."/>
            <person name="Moore B.S."/>
        </authorList>
    </citation>
    <scope>NUCLEOTIDE SEQUENCE [LARGE SCALE GENOMIC DNA]</scope>
    <source>
        <strain evidence="3 4">12B1</strain>
    </source>
</reference>
<dbReference type="SUPFAM" id="SSF54791">
    <property type="entry name" value="Eukaryotic type KH-domain (KH-domain type I)"/>
    <property type="match status" value="1"/>
</dbReference>
<gene>
    <name evidence="3" type="ORF">AB1Y20_002917</name>
</gene>
<dbReference type="Gene3D" id="3.30.1370.10">
    <property type="entry name" value="K Homology domain, type 1"/>
    <property type="match status" value="1"/>
</dbReference>
<dbReference type="AlphaFoldDB" id="A0AB34JAA4"/>
<dbReference type="GO" id="GO:0008168">
    <property type="term" value="F:methyltransferase activity"/>
    <property type="evidence" value="ECO:0007669"/>
    <property type="project" value="InterPro"/>
</dbReference>
<dbReference type="PANTHER" id="PTHR39444:SF3">
    <property type="entry name" value="SITE-SPECIFIC DNA-METHYLTRANSFERASE (ADENINE-SPECIFIC)"/>
    <property type="match status" value="1"/>
</dbReference>
<feature type="domain" description="K Homology" evidence="2">
    <location>
        <begin position="6"/>
        <end position="77"/>
    </location>
</feature>
<dbReference type="Proteomes" id="UP001515480">
    <property type="component" value="Unassembled WGS sequence"/>
</dbReference>
<dbReference type="GO" id="GO:0003723">
    <property type="term" value="F:RNA binding"/>
    <property type="evidence" value="ECO:0007669"/>
    <property type="project" value="UniProtKB-UniRule"/>
</dbReference>
<evidence type="ECO:0000313" key="4">
    <source>
        <dbReference type="Proteomes" id="UP001515480"/>
    </source>
</evidence>
<protein>
    <recommendedName>
        <fullName evidence="2">K Homology domain-containing protein</fullName>
    </recommendedName>
</protein>
<keyword evidence="4" id="KW-1185">Reference proteome</keyword>
<dbReference type="GO" id="GO:0032259">
    <property type="term" value="P:methylation"/>
    <property type="evidence" value="ECO:0007669"/>
    <property type="project" value="InterPro"/>
</dbReference>
<sequence length="424" mass="46829">MAPPPLQAELRLLLDARLAAAVIGRGGGTVRRIRLASSVDHIQLSQHAPPAKDRELRLSGCPAAVLHAYALVAEVLRAEAPARPGAAERLRLLVPDAESLAGAAAIEKLRRGSGATIQRDGEARGGKEALLACEGRAEQLEALVRRVVDAVARRHHARHRDFLSQWAFATSYNDHFETPAEAYADVLPVLRAVALQRWRREHGRKRKRAEEEGVAESALSQLVVYDPYYCQGSMRHALATLGVAAERCINENRDFYKDVDECTAPPHDVLVTNPPYSAEHKQRLLQILLRTHRGEPRAGLPPAPFLLLMPAWLAGTDYWQDFVAELAAHVASQEGPDLASSPRKPEARARITYVCPQTKYSFAHPEATGKPTSPFHAIWFCGGWESARAQREAMAALKPARVSGKVKLFRTSAMLRKHGYYTKF</sequence>
<accession>A0AB34JAA4</accession>
<organism evidence="3 4">
    <name type="scientific">Prymnesium parvum</name>
    <name type="common">Toxic golden alga</name>
    <dbReference type="NCBI Taxonomy" id="97485"/>
    <lineage>
        <taxon>Eukaryota</taxon>
        <taxon>Haptista</taxon>
        <taxon>Haptophyta</taxon>
        <taxon>Prymnesiophyceae</taxon>
        <taxon>Prymnesiales</taxon>
        <taxon>Prymnesiaceae</taxon>
        <taxon>Prymnesium</taxon>
    </lineage>
</organism>
<dbReference type="InterPro" id="IPR036612">
    <property type="entry name" value="KH_dom_type_1_sf"/>
</dbReference>
<dbReference type="InterPro" id="IPR004088">
    <property type="entry name" value="KH_dom_type_1"/>
</dbReference>
<dbReference type="PANTHER" id="PTHR39444">
    <property type="entry name" value="SITE-SPECIFIC DNA-METHYLTRANSFERASE (ADENINE-SPECIFIC)"/>
    <property type="match status" value="1"/>
</dbReference>
<keyword evidence="1" id="KW-0694">RNA-binding</keyword>
<dbReference type="PROSITE" id="PS50084">
    <property type="entry name" value="KH_TYPE_1"/>
    <property type="match status" value="1"/>
</dbReference>
<name>A0AB34JAA4_PRYPA</name>
<evidence type="ECO:0000313" key="3">
    <source>
        <dbReference type="EMBL" id="KAL1518629.1"/>
    </source>
</evidence>